<dbReference type="RefSeq" id="WP_212326316.1">
    <property type="nucleotide sequence ID" value="NZ_AP024463.1"/>
</dbReference>
<evidence type="ECO:0000313" key="14">
    <source>
        <dbReference type="EMBL" id="QUC09177.1"/>
    </source>
</evidence>
<dbReference type="SMART" id="SM00220">
    <property type="entry name" value="S_TKc"/>
    <property type="match status" value="1"/>
</dbReference>
<evidence type="ECO:0000259" key="13">
    <source>
        <dbReference type="PROSITE" id="PS51178"/>
    </source>
</evidence>
<dbReference type="PROSITE" id="PS00108">
    <property type="entry name" value="PROTEIN_KINASE_ST"/>
    <property type="match status" value="1"/>
</dbReference>
<dbReference type="GO" id="GO:0016301">
    <property type="term" value="F:kinase activity"/>
    <property type="evidence" value="ECO:0007669"/>
    <property type="project" value="UniProtKB-KW"/>
</dbReference>
<evidence type="ECO:0000256" key="2">
    <source>
        <dbReference type="ARBA" id="ARBA00022527"/>
    </source>
</evidence>
<dbReference type="Gene3D" id="3.30.10.20">
    <property type="match status" value="4"/>
</dbReference>
<keyword evidence="6 14" id="KW-0418">Kinase</keyword>
<dbReference type="InterPro" id="IPR000719">
    <property type="entry name" value="Prot_kinase_dom"/>
</dbReference>
<dbReference type="EC" id="2.7.11.1" evidence="1"/>
<name>A0ABX7Y8R4_9ACTN</name>
<evidence type="ECO:0000259" key="12">
    <source>
        <dbReference type="PROSITE" id="PS50011"/>
    </source>
</evidence>
<feature type="domain" description="PASTA" evidence="13">
    <location>
        <begin position="511"/>
        <end position="578"/>
    </location>
</feature>
<dbReference type="SUPFAM" id="SSF56112">
    <property type="entry name" value="Protein kinase-like (PK-like)"/>
    <property type="match status" value="1"/>
</dbReference>
<dbReference type="EMBL" id="CP072384">
    <property type="protein sequence ID" value="QUC09177.1"/>
    <property type="molecule type" value="Genomic_DNA"/>
</dbReference>
<sequence>MNKSSTYDPMVGSVLDDRYEILAKIARGGMATVYRARDARLQRTVAVKIMRTDLGEDDEFAAKFDREARSAALINHPAVVSIFDQGISRGQPYIVMEFIDGETLRRLIARDAPLDPLLALDYLEPIASALSAAHDAGIVHRDIKPENVMISTRGHVKVADFGLARQTESPQMTATGVLVGTASYLPPELVTHARPDSRSDIYSTGIVLFELLTGKKPHIGENNYQIAYAHVNVDVPAPSAKLSELGNPGFIPDYLDALVAACTARDPEVRIADGRELMDKLRRVRIELLDHPGQHNPVLAARLRPLPSDGEDATQQISPRPEPRPRPLKELPPAPARPPVLHSPVPEPEDAEEVSPDAVTAVVEPQTIQSPVPAGQARSAGSPPRATMPGRPRGGSPASHRTPIFPQLSFSQDPVYRRRRGIILLILILLITVILIVTSWWWADGRFTTTPDITNVSQDQAAQALQANNLDFTTQEAFSEEVPVGSVISSDPAAGSRTLRGTKVTVIISKGPERHAMPEVEGQELAKARADIESNHLLVGQVKENWSESVESGRVISASQPVGTLLPRDTSIDLVVSKGRQPLAIKDYTNKDADQASKELKDQGFKVEVAEAHSDTVAAGLVISQDPASGNGHRGDVVKLEKSLGPEMVAIPDVALKRTDEAQKILESAGFKVEVQNTSSFPLPIGLASGTSPGAGTMAPKGSTVTLLVA</sequence>
<evidence type="ECO:0000256" key="10">
    <source>
        <dbReference type="SAM" id="MobiDB-lite"/>
    </source>
</evidence>
<dbReference type="InterPro" id="IPR008271">
    <property type="entry name" value="Ser/Thr_kinase_AS"/>
</dbReference>
<evidence type="ECO:0000256" key="7">
    <source>
        <dbReference type="ARBA" id="ARBA00022840"/>
    </source>
</evidence>
<keyword evidence="3" id="KW-0808">Transferase</keyword>
<dbReference type="CDD" id="cd14014">
    <property type="entry name" value="STKc_PknB_like"/>
    <property type="match status" value="1"/>
</dbReference>
<keyword evidence="5" id="KW-0547">Nucleotide-binding</keyword>
<dbReference type="InterPro" id="IPR011009">
    <property type="entry name" value="Kinase-like_dom_sf"/>
</dbReference>
<dbReference type="Gene3D" id="3.30.200.20">
    <property type="entry name" value="Phosphorylase Kinase, domain 1"/>
    <property type="match status" value="1"/>
</dbReference>
<evidence type="ECO:0000256" key="11">
    <source>
        <dbReference type="SAM" id="Phobius"/>
    </source>
</evidence>
<dbReference type="PROSITE" id="PS51178">
    <property type="entry name" value="PASTA"/>
    <property type="match status" value="4"/>
</dbReference>
<keyword evidence="2" id="KW-0723">Serine/threonine-protein kinase</keyword>
<comment type="catalytic activity">
    <reaction evidence="8">
        <text>L-threonyl-[protein] + ATP = O-phospho-L-threonyl-[protein] + ADP + H(+)</text>
        <dbReference type="Rhea" id="RHEA:46608"/>
        <dbReference type="Rhea" id="RHEA-COMP:11060"/>
        <dbReference type="Rhea" id="RHEA-COMP:11605"/>
        <dbReference type="ChEBI" id="CHEBI:15378"/>
        <dbReference type="ChEBI" id="CHEBI:30013"/>
        <dbReference type="ChEBI" id="CHEBI:30616"/>
        <dbReference type="ChEBI" id="CHEBI:61977"/>
        <dbReference type="ChEBI" id="CHEBI:456216"/>
        <dbReference type="EC" id="2.7.11.1"/>
    </reaction>
</comment>
<dbReference type="InterPro" id="IPR005543">
    <property type="entry name" value="PASTA_dom"/>
</dbReference>
<evidence type="ECO:0000256" key="8">
    <source>
        <dbReference type="ARBA" id="ARBA00047899"/>
    </source>
</evidence>
<feature type="transmembrane region" description="Helical" evidence="11">
    <location>
        <begin position="422"/>
        <end position="443"/>
    </location>
</feature>
<evidence type="ECO:0000256" key="5">
    <source>
        <dbReference type="ARBA" id="ARBA00022741"/>
    </source>
</evidence>
<organism evidence="14 15">
    <name type="scientific">Arachnia rubra</name>
    <dbReference type="NCBI Taxonomy" id="1547448"/>
    <lineage>
        <taxon>Bacteria</taxon>
        <taxon>Bacillati</taxon>
        <taxon>Actinomycetota</taxon>
        <taxon>Actinomycetes</taxon>
        <taxon>Propionibacteriales</taxon>
        <taxon>Propionibacteriaceae</taxon>
        <taxon>Arachnia</taxon>
    </lineage>
</organism>
<dbReference type="PANTHER" id="PTHR43289">
    <property type="entry name" value="MITOGEN-ACTIVATED PROTEIN KINASE KINASE KINASE 20-RELATED"/>
    <property type="match status" value="1"/>
</dbReference>
<protein>
    <recommendedName>
        <fullName evidence="1">non-specific serine/threonine protein kinase</fullName>
        <ecNumber evidence="1">2.7.11.1</ecNumber>
    </recommendedName>
</protein>
<reference evidence="14 15" key="1">
    <citation type="submission" date="2021-03" db="EMBL/GenBank/DDBJ databases">
        <title>Human Oral Microbial Genomes.</title>
        <authorList>
            <person name="Johnston C.D."/>
            <person name="Chen T."/>
            <person name="Dewhirst F.E."/>
        </authorList>
    </citation>
    <scope>NUCLEOTIDE SEQUENCE [LARGE SCALE GENOMIC DNA]</scope>
    <source>
        <strain evidence="14 15">DSMZ 100122</strain>
    </source>
</reference>
<feature type="domain" description="PASTA" evidence="13">
    <location>
        <begin position="579"/>
        <end position="644"/>
    </location>
</feature>
<evidence type="ECO:0000256" key="3">
    <source>
        <dbReference type="ARBA" id="ARBA00022679"/>
    </source>
</evidence>
<dbReference type="SMART" id="SM00740">
    <property type="entry name" value="PASTA"/>
    <property type="match status" value="4"/>
</dbReference>
<evidence type="ECO:0000313" key="15">
    <source>
        <dbReference type="Proteomes" id="UP000678513"/>
    </source>
</evidence>
<dbReference type="CDD" id="cd06577">
    <property type="entry name" value="PASTA_pknB"/>
    <property type="match status" value="4"/>
</dbReference>
<dbReference type="Proteomes" id="UP000678513">
    <property type="component" value="Chromosome"/>
</dbReference>
<dbReference type="Gene3D" id="1.10.510.10">
    <property type="entry name" value="Transferase(Phosphotransferase) domain 1"/>
    <property type="match status" value="1"/>
</dbReference>
<dbReference type="PANTHER" id="PTHR43289:SF6">
    <property type="entry name" value="SERINE_THREONINE-PROTEIN KINASE NEKL-3"/>
    <property type="match status" value="1"/>
</dbReference>
<keyword evidence="11" id="KW-0812">Transmembrane</keyword>
<feature type="domain" description="Protein kinase" evidence="12">
    <location>
        <begin position="19"/>
        <end position="289"/>
    </location>
</feature>
<evidence type="ECO:0000256" key="6">
    <source>
        <dbReference type="ARBA" id="ARBA00022777"/>
    </source>
</evidence>
<evidence type="ECO:0000256" key="4">
    <source>
        <dbReference type="ARBA" id="ARBA00022737"/>
    </source>
</evidence>
<dbReference type="Pfam" id="PF03793">
    <property type="entry name" value="PASTA"/>
    <property type="match status" value="4"/>
</dbReference>
<evidence type="ECO:0000256" key="9">
    <source>
        <dbReference type="ARBA" id="ARBA00048679"/>
    </source>
</evidence>
<gene>
    <name evidence="14" type="primary">pknB</name>
    <name evidence="14" type="ORF">J5A65_05505</name>
</gene>
<evidence type="ECO:0000256" key="1">
    <source>
        <dbReference type="ARBA" id="ARBA00012513"/>
    </source>
</evidence>
<proteinExistence type="predicted"/>
<dbReference type="NCBIfam" id="NF033483">
    <property type="entry name" value="PknB_PASTA_kin"/>
    <property type="match status" value="1"/>
</dbReference>
<dbReference type="Pfam" id="PF00069">
    <property type="entry name" value="Pkinase"/>
    <property type="match status" value="1"/>
</dbReference>
<accession>A0ABX7Y8R4</accession>
<feature type="domain" description="PASTA" evidence="13">
    <location>
        <begin position="645"/>
        <end position="710"/>
    </location>
</feature>
<dbReference type="PROSITE" id="PS50011">
    <property type="entry name" value="PROTEIN_KINASE_DOM"/>
    <property type="match status" value="1"/>
</dbReference>
<keyword evidence="11" id="KW-1133">Transmembrane helix</keyword>
<comment type="catalytic activity">
    <reaction evidence="9">
        <text>L-seryl-[protein] + ATP = O-phospho-L-seryl-[protein] + ADP + H(+)</text>
        <dbReference type="Rhea" id="RHEA:17989"/>
        <dbReference type="Rhea" id="RHEA-COMP:9863"/>
        <dbReference type="Rhea" id="RHEA-COMP:11604"/>
        <dbReference type="ChEBI" id="CHEBI:15378"/>
        <dbReference type="ChEBI" id="CHEBI:29999"/>
        <dbReference type="ChEBI" id="CHEBI:30616"/>
        <dbReference type="ChEBI" id="CHEBI:83421"/>
        <dbReference type="ChEBI" id="CHEBI:456216"/>
        <dbReference type="EC" id="2.7.11.1"/>
    </reaction>
</comment>
<keyword evidence="15" id="KW-1185">Reference proteome</keyword>
<keyword evidence="7" id="KW-0067">ATP-binding</keyword>
<feature type="domain" description="PASTA" evidence="13">
    <location>
        <begin position="448"/>
        <end position="510"/>
    </location>
</feature>
<keyword evidence="4" id="KW-0677">Repeat</keyword>
<keyword evidence="11" id="KW-0472">Membrane</keyword>
<feature type="region of interest" description="Disordered" evidence="10">
    <location>
        <begin position="304"/>
        <end position="405"/>
    </location>
</feature>